<dbReference type="EMBL" id="CP042467">
    <property type="protein sequence ID" value="QED27500.1"/>
    <property type="molecule type" value="Genomic_DNA"/>
</dbReference>
<organism evidence="6 7">
    <name type="scientific">Microvenator marinus</name>
    <dbReference type="NCBI Taxonomy" id="2600177"/>
    <lineage>
        <taxon>Bacteria</taxon>
        <taxon>Deltaproteobacteria</taxon>
        <taxon>Bradymonadales</taxon>
        <taxon>Microvenatoraceae</taxon>
        <taxon>Microvenator</taxon>
    </lineage>
</organism>
<dbReference type="Proteomes" id="UP000321595">
    <property type="component" value="Chromosome"/>
</dbReference>
<feature type="transmembrane region" description="Helical" evidence="5">
    <location>
        <begin position="83"/>
        <end position="106"/>
    </location>
</feature>
<dbReference type="Gene3D" id="1.10.357.140">
    <property type="entry name" value="UbiA prenyltransferase"/>
    <property type="match status" value="1"/>
</dbReference>
<name>A0A5B8XPC2_9DELT</name>
<dbReference type="InterPro" id="IPR000537">
    <property type="entry name" value="UbiA_prenyltransferase"/>
</dbReference>
<feature type="transmembrane region" description="Helical" evidence="5">
    <location>
        <begin position="43"/>
        <end position="62"/>
    </location>
</feature>
<gene>
    <name evidence="6" type="ORF">FRD01_09655</name>
</gene>
<dbReference type="NCBIfam" id="NF008978">
    <property type="entry name" value="PRK12324.1-4"/>
    <property type="match status" value="1"/>
</dbReference>
<proteinExistence type="predicted"/>
<evidence type="ECO:0000313" key="7">
    <source>
        <dbReference type="Proteomes" id="UP000321595"/>
    </source>
</evidence>
<evidence type="ECO:0000256" key="4">
    <source>
        <dbReference type="ARBA" id="ARBA00023136"/>
    </source>
</evidence>
<feature type="transmembrane region" description="Helical" evidence="5">
    <location>
        <begin position="137"/>
        <end position="156"/>
    </location>
</feature>
<evidence type="ECO:0000256" key="2">
    <source>
        <dbReference type="ARBA" id="ARBA00022692"/>
    </source>
</evidence>
<reference evidence="6 7" key="1">
    <citation type="submission" date="2019-08" db="EMBL/GenBank/DDBJ databases">
        <authorList>
            <person name="Liang Q."/>
        </authorList>
    </citation>
    <scope>NUCLEOTIDE SEQUENCE [LARGE SCALE GENOMIC DNA]</scope>
    <source>
        <strain evidence="6 7">V1718</strain>
    </source>
</reference>
<dbReference type="GO" id="GO:0016757">
    <property type="term" value="F:glycosyltransferase activity"/>
    <property type="evidence" value="ECO:0007669"/>
    <property type="project" value="UniProtKB-KW"/>
</dbReference>
<keyword evidence="4 5" id="KW-0472">Membrane</keyword>
<dbReference type="InterPro" id="IPR050475">
    <property type="entry name" value="Prenyltransferase_related"/>
</dbReference>
<sequence>MSTPASTPRAIIRTLRPHQWIKNLFVLAPLFFSKAFVDIGLTLQALLAALLFSLVAGAVYTMNDLFDVEKDRRHPVKKFRPIAAGDLSVGFARVLSGVLGPGSVILGFVLDWRVGAILGAYLVMNLAYSFKLKHVPYLDVSIIAIGFVMRVMAGAWAIDVLMSNWLIICTFLLAIYLALGKRMNELKLVESGRAEEVRKVLKHYNSEHLNFAVLFVSGLTIASYTIYTLSSSLPDQPLRSVYTPFHSPYLPLTIPFTVLGITRFYLLLSKDTDESPTELILRDIPFVANLVVWGGVMTVLYFL</sequence>
<keyword evidence="7" id="KW-1185">Reference proteome</keyword>
<dbReference type="PANTHER" id="PTHR42723">
    <property type="entry name" value="CHLOROPHYLL SYNTHASE"/>
    <property type="match status" value="1"/>
</dbReference>
<accession>A0A5B8XPC2</accession>
<protein>
    <submittedName>
        <fullName evidence="6">Decaprenyl-phosphate phosphoribosyltransferase</fullName>
        <ecNumber evidence="6">2.4.2.45</ecNumber>
    </submittedName>
</protein>
<dbReference type="RefSeq" id="WP_146959185.1">
    <property type="nucleotide sequence ID" value="NZ_CP042467.1"/>
</dbReference>
<dbReference type="CDD" id="cd13963">
    <property type="entry name" value="PT_UbiA_2"/>
    <property type="match status" value="1"/>
</dbReference>
<dbReference type="AlphaFoldDB" id="A0A5B8XPC2"/>
<dbReference type="KEGG" id="bbae:FRD01_09655"/>
<feature type="transmembrane region" description="Helical" evidence="5">
    <location>
        <begin position="280"/>
        <end position="302"/>
    </location>
</feature>
<dbReference type="GO" id="GO:0016765">
    <property type="term" value="F:transferase activity, transferring alkyl or aryl (other than methyl) groups"/>
    <property type="evidence" value="ECO:0007669"/>
    <property type="project" value="InterPro"/>
</dbReference>
<feature type="transmembrane region" description="Helical" evidence="5">
    <location>
        <begin position="162"/>
        <end position="179"/>
    </location>
</feature>
<evidence type="ECO:0000256" key="5">
    <source>
        <dbReference type="SAM" id="Phobius"/>
    </source>
</evidence>
<dbReference type="Pfam" id="PF01040">
    <property type="entry name" value="UbiA"/>
    <property type="match status" value="1"/>
</dbReference>
<dbReference type="EC" id="2.4.2.45" evidence="6"/>
<keyword evidence="2 5" id="KW-0812">Transmembrane</keyword>
<keyword evidence="6" id="KW-0808">Transferase</keyword>
<dbReference type="PANTHER" id="PTHR42723:SF1">
    <property type="entry name" value="CHLOROPHYLL SYNTHASE, CHLOROPLASTIC"/>
    <property type="match status" value="1"/>
</dbReference>
<feature type="transmembrane region" description="Helical" evidence="5">
    <location>
        <begin position="208"/>
        <end position="229"/>
    </location>
</feature>
<keyword evidence="6" id="KW-0328">Glycosyltransferase</keyword>
<feature type="transmembrane region" description="Helical" evidence="5">
    <location>
        <begin position="249"/>
        <end position="268"/>
    </location>
</feature>
<keyword evidence="3 5" id="KW-1133">Transmembrane helix</keyword>
<dbReference type="InterPro" id="IPR044878">
    <property type="entry name" value="UbiA_sf"/>
</dbReference>
<feature type="transmembrane region" description="Helical" evidence="5">
    <location>
        <begin position="112"/>
        <end position="130"/>
    </location>
</feature>
<dbReference type="OrthoDB" id="9803632at2"/>
<dbReference type="NCBIfam" id="NF008977">
    <property type="entry name" value="PRK12324.1-2"/>
    <property type="match status" value="1"/>
</dbReference>
<evidence type="ECO:0000256" key="1">
    <source>
        <dbReference type="ARBA" id="ARBA00004141"/>
    </source>
</evidence>
<evidence type="ECO:0000256" key="3">
    <source>
        <dbReference type="ARBA" id="ARBA00022989"/>
    </source>
</evidence>
<comment type="subcellular location">
    <subcellularLocation>
        <location evidence="1">Membrane</location>
        <topology evidence="1">Multi-pass membrane protein</topology>
    </subcellularLocation>
</comment>
<dbReference type="GO" id="GO:0016020">
    <property type="term" value="C:membrane"/>
    <property type="evidence" value="ECO:0007669"/>
    <property type="project" value="UniProtKB-SubCell"/>
</dbReference>
<evidence type="ECO:0000313" key="6">
    <source>
        <dbReference type="EMBL" id="QED27500.1"/>
    </source>
</evidence>